<sequence length="337" mass="36347">MSESAGKTRRAAEVAANVAGATERRRVQSIREPLSPGAYVEYSVDDQPGVVERARAYLAGAPCEPVAPRRAATVMLVSEGKPHYRRFESPLAGGAPIEETVDAAPVDVFMLRRASTMAFTPDAVVFPGGGMDARDVECAVPWAGPSPEQWARLMSCTEPEARGIITAAAREVFEESGVLLASAPDGGAPVDERGDHWACEREAVATRQISFGEFLRERGLVLRSDLMRLRSHWVTPESEARRYDTYFFLARLPKGQHADGRTSEAVEAAWIAPGEALARFDAGLLKLVPPTISNLTSIVAATSVDEAWNAPFDGHVRPHPVARPCGEVVLGCEVSET</sequence>
<evidence type="ECO:0000313" key="9">
    <source>
        <dbReference type="Proteomes" id="UP000501727"/>
    </source>
</evidence>
<evidence type="ECO:0000256" key="1">
    <source>
        <dbReference type="ARBA" id="ARBA00001936"/>
    </source>
</evidence>
<dbReference type="CDD" id="cd18870">
    <property type="entry name" value="NUDIX_AcylCoAdiphos_Nudt19"/>
    <property type="match status" value="1"/>
</dbReference>
<evidence type="ECO:0000256" key="2">
    <source>
        <dbReference type="ARBA" id="ARBA00001946"/>
    </source>
</evidence>
<dbReference type="InterPro" id="IPR039121">
    <property type="entry name" value="NUDT19"/>
</dbReference>
<reference evidence="9" key="1">
    <citation type="journal article" date="2020" name="Microbiol. Resour. Announc.">
        <title>Complete Genome Sequence of Adlercreutzia sp. Strain 8CFCBH1, a Potent Producer of Equol, Isolated from Healthy Japanese Feces.</title>
        <authorList>
            <person name="Ogata Y."/>
            <person name="Sakamoto M."/>
            <person name="Ohkuma M."/>
            <person name="Hattori M."/>
            <person name="Suda W."/>
        </authorList>
    </citation>
    <scope>NUCLEOTIDE SEQUENCE [LARGE SCALE GENOMIC DNA]</scope>
    <source>
        <strain evidence="9">8CFCBH1</strain>
    </source>
</reference>
<dbReference type="AlphaFoldDB" id="A0A6F8SL54"/>
<keyword evidence="5" id="KW-0460">Magnesium</keyword>
<dbReference type="KEGG" id="ahat:ADCFC_13940"/>
<evidence type="ECO:0000256" key="6">
    <source>
        <dbReference type="ARBA" id="ARBA00023211"/>
    </source>
</evidence>
<feature type="domain" description="Nudix hydrolase" evidence="7">
    <location>
        <begin position="67"/>
        <end position="293"/>
    </location>
</feature>
<evidence type="ECO:0000256" key="3">
    <source>
        <dbReference type="ARBA" id="ARBA00022723"/>
    </source>
</evidence>
<comment type="cofactor">
    <cofactor evidence="2">
        <name>Mg(2+)</name>
        <dbReference type="ChEBI" id="CHEBI:18420"/>
    </cofactor>
</comment>
<dbReference type="PANTHER" id="PTHR12318:SF0">
    <property type="entry name" value="ACYL-COENZYME A DIPHOSPHATASE NUDT19"/>
    <property type="match status" value="1"/>
</dbReference>
<organism evidence="8 9">
    <name type="scientific">Adlercreutzia hattorii</name>
    <dbReference type="NCBI Taxonomy" id="2707299"/>
    <lineage>
        <taxon>Bacteria</taxon>
        <taxon>Bacillati</taxon>
        <taxon>Actinomycetota</taxon>
        <taxon>Coriobacteriia</taxon>
        <taxon>Eggerthellales</taxon>
        <taxon>Eggerthellaceae</taxon>
        <taxon>Adlercreutzia</taxon>
    </lineage>
</organism>
<protein>
    <recommendedName>
        <fullName evidence="7">Nudix hydrolase domain-containing protein</fullName>
    </recommendedName>
</protein>
<gene>
    <name evidence="8" type="ORF">ADCFC_12730</name>
</gene>
<comment type="cofactor">
    <cofactor evidence="1">
        <name>Mn(2+)</name>
        <dbReference type="ChEBI" id="CHEBI:29035"/>
    </cofactor>
</comment>
<dbReference type="PANTHER" id="PTHR12318">
    <property type="entry name" value="TESTOSTERONE-REGULATED PROTEIN RP2"/>
    <property type="match status" value="1"/>
</dbReference>
<keyword evidence="9" id="KW-1185">Reference proteome</keyword>
<evidence type="ECO:0000256" key="4">
    <source>
        <dbReference type="ARBA" id="ARBA00022801"/>
    </source>
</evidence>
<name>A0A6F8SL54_9ACTN</name>
<evidence type="ECO:0000259" key="7">
    <source>
        <dbReference type="PROSITE" id="PS51462"/>
    </source>
</evidence>
<keyword evidence="6" id="KW-0464">Manganese</keyword>
<keyword evidence="3" id="KW-0479">Metal-binding</keyword>
<evidence type="ECO:0000256" key="5">
    <source>
        <dbReference type="ARBA" id="ARBA00022842"/>
    </source>
</evidence>
<evidence type="ECO:0000313" key="8">
    <source>
        <dbReference type="EMBL" id="BCA88775.1"/>
    </source>
</evidence>
<dbReference type="InterPro" id="IPR015797">
    <property type="entry name" value="NUDIX_hydrolase-like_dom_sf"/>
</dbReference>
<accession>A0A6F8SL54</accession>
<dbReference type="EMBL" id="AP022829">
    <property type="protein sequence ID" value="BCA88775.1"/>
    <property type="molecule type" value="Genomic_DNA"/>
</dbReference>
<proteinExistence type="predicted"/>
<dbReference type="Proteomes" id="UP000501727">
    <property type="component" value="Chromosome"/>
</dbReference>
<dbReference type="SUPFAM" id="SSF55811">
    <property type="entry name" value="Nudix"/>
    <property type="match status" value="1"/>
</dbReference>
<dbReference type="InterPro" id="IPR000086">
    <property type="entry name" value="NUDIX_hydrolase_dom"/>
</dbReference>
<dbReference type="PROSITE" id="PS51462">
    <property type="entry name" value="NUDIX"/>
    <property type="match status" value="1"/>
</dbReference>
<dbReference type="RefSeq" id="WP_173113129.1">
    <property type="nucleotide sequence ID" value="NZ_AP022829.1"/>
</dbReference>
<dbReference type="GO" id="GO:0046872">
    <property type="term" value="F:metal ion binding"/>
    <property type="evidence" value="ECO:0007669"/>
    <property type="project" value="UniProtKB-KW"/>
</dbReference>
<reference evidence="9" key="2">
    <citation type="submission" date="2020-03" db="EMBL/GenBank/DDBJ databases">
        <title>Complete Genome Sequence of Adlercreutzia sp. strain 8CFCBH1 Producing Equol, Isolated from Healthy Japanese Feces.</title>
        <authorList>
            <person name="Ogata Y."/>
            <person name="Sakamoto M."/>
            <person name="Ohkuma M."/>
            <person name="Hattori M."/>
            <person name="Suda W."/>
        </authorList>
    </citation>
    <scope>NUCLEOTIDE SEQUENCE [LARGE SCALE GENOMIC DNA]</scope>
    <source>
        <strain evidence="9">8CFCBH1</strain>
    </source>
</reference>
<dbReference type="Gene3D" id="3.90.79.10">
    <property type="entry name" value="Nucleoside Triphosphate Pyrophosphohydrolase"/>
    <property type="match status" value="1"/>
</dbReference>
<keyword evidence="4" id="KW-0378">Hydrolase</keyword>
<dbReference type="GO" id="GO:0016818">
    <property type="term" value="F:hydrolase activity, acting on acid anhydrides, in phosphorus-containing anhydrides"/>
    <property type="evidence" value="ECO:0007669"/>
    <property type="project" value="InterPro"/>
</dbReference>